<evidence type="ECO:0000313" key="12">
    <source>
        <dbReference type="Proteomes" id="UP000030742"/>
    </source>
</evidence>
<evidence type="ECO:0000256" key="4">
    <source>
        <dbReference type="ARBA" id="ARBA00025726"/>
    </source>
</evidence>
<dbReference type="OrthoDB" id="10256122at2759"/>
<comment type="similarity">
    <text evidence="1">Belongs to the peptidase M24 family.</text>
</comment>
<dbReference type="PROSITE" id="PS00678">
    <property type="entry name" value="WD_REPEATS_1"/>
    <property type="match status" value="2"/>
</dbReference>
<dbReference type="InterPro" id="IPR036005">
    <property type="entry name" value="Creatinase/aminopeptidase-like"/>
</dbReference>
<name>U4UJ49_DENPD</name>
<dbReference type="PRINTS" id="PR00320">
    <property type="entry name" value="GPROTEINBRPT"/>
</dbReference>
<evidence type="ECO:0000256" key="9">
    <source>
        <dbReference type="SAM" id="MobiDB-lite"/>
    </source>
</evidence>
<organism evidence="11 12">
    <name type="scientific">Dendroctonus ponderosae</name>
    <name type="common">Mountain pine beetle</name>
    <dbReference type="NCBI Taxonomy" id="77166"/>
    <lineage>
        <taxon>Eukaryota</taxon>
        <taxon>Metazoa</taxon>
        <taxon>Ecdysozoa</taxon>
        <taxon>Arthropoda</taxon>
        <taxon>Hexapoda</taxon>
        <taxon>Insecta</taxon>
        <taxon>Pterygota</taxon>
        <taxon>Neoptera</taxon>
        <taxon>Endopterygota</taxon>
        <taxon>Coleoptera</taxon>
        <taxon>Polyphaga</taxon>
        <taxon>Cucujiformia</taxon>
        <taxon>Curculionidae</taxon>
        <taxon>Scolytinae</taxon>
        <taxon>Dendroctonus</taxon>
    </lineage>
</organism>
<evidence type="ECO:0000256" key="3">
    <source>
        <dbReference type="ARBA" id="ARBA00022737"/>
    </source>
</evidence>
<dbReference type="GO" id="GO:0000974">
    <property type="term" value="C:Prp19 complex"/>
    <property type="evidence" value="ECO:0007669"/>
    <property type="project" value="TreeGrafter"/>
</dbReference>
<keyword evidence="2 8" id="KW-0853">WD repeat</keyword>
<dbReference type="InterPro" id="IPR036390">
    <property type="entry name" value="WH_DNA-bd_sf"/>
</dbReference>
<dbReference type="STRING" id="77166.U4UJ49"/>
<proteinExistence type="inferred from homology"/>
<feature type="region of interest" description="Disordered" evidence="9">
    <location>
        <begin position="352"/>
        <end position="385"/>
    </location>
</feature>
<gene>
    <name evidence="11" type="ORF">D910_11381</name>
</gene>
<dbReference type="Proteomes" id="UP000030742">
    <property type="component" value="Unassembled WGS sequence"/>
</dbReference>
<evidence type="ECO:0000259" key="10">
    <source>
        <dbReference type="Pfam" id="PF00557"/>
    </source>
</evidence>
<dbReference type="NCBIfam" id="TIGR00495">
    <property type="entry name" value="crvDNA_42K"/>
    <property type="match status" value="1"/>
</dbReference>
<feature type="repeat" description="WD" evidence="8">
    <location>
        <begin position="715"/>
        <end position="755"/>
    </location>
</feature>
<evidence type="ECO:0000256" key="1">
    <source>
        <dbReference type="ARBA" id="ARBA00007319"/>
    </source>
</evidence>
<comment type="similarity">
    <text evidence="4">Belongs to the WD repeat PRL1/PRL2 family.</text>
</comment>
<dbReference type="PROSITE" id="PS50294">
    <property type="entry name" value="WD_REPEATS_REGION"/>
    <property type="match status" value="5"/>
</dbReference>
<comment type="subunit">
    <text evidence="6">Identified in the spliceosome C complex. Component of the PRP19-CDC5L splicing complex composed of a core complex comprising a homotetramer of PRPF19, CDC5L, PLRG1 and BCAS2, and at least three less stably associated proteins CTNNBL1, CWC15 and HSPA8. Interacts (via its WD40 repeat domain) directly with CDC5L (via its C-terminal); the interaction is required for mRNA splicing but not for spliceosome assembly. Component of the minor spliceosome, which splices U12-type introns. Within this complex, interacts with CRIPT. Also interacts directly in the complex with BCAS2 and PRPF19. Interacts with USB1.</text>
</comment>
<dbReference type="GO" id="GO:0071013">
    <property type="term" value="C:catalytic step 2 spliceosome"/>
    <property type="evidence" value="ECO:0007669"/>
    <property type="project" value="TreeGrafter"/>
</dbReference>
<reference evidence="11 12" key="1">
    <citation type="journal article" date="2013" name="Genome Biol.">
        <title>Draft genome of the mountain pine beetle, Dendroctonus ponderosae Hopkins, a major forest pest.</title>
        <authorList>
            <person name="Keeling C.I."/>
            <person name="Yuen M.M."/>
            <person name="Liao N.Y."/>
            <person name="Docking T.R."/>
            <person name="Chan S.K."/>
            <person name="Taylor G.A."/>
            <person name="Palmquist D.L."/>
            <person name="Jackman S.D."/>
            <person name="Nguyen A."/>
            <person name="Li M."/>
            <person name="Henderson H."/>
            <person name="Janes J.K."/>
            <person name="Zhao Y."/>
            <person name="Pandoh P."/>
            <person name="Moore R."/>
            <person name="Sperling F.A."/>
            <person name="Huber D.P."/>
            <person name="Birol I."/>
            <person name="Jones S.J."/>
            <person name="Bohlmann J."/>
        </authorList>
    </citation>
    <scope>NUCLEOTIDE SEQUENCE</scope>
</reference>
<dbReference type="InterPro" id="IPR045241">
    <property type="entry name" value="Prp46/PLRG1-like"/>
</dbReference>
<evidence type="ECO:0000256" key="6">
    <source>
        <dbReference type="ARBA" id="ARBA00062641"/>
    </source>
</evidence>
<evidence type="ECO:0000313" key="11">
    <source>
        <dbReference type="EMBL" id="ERL94099.1"/>
    </source>
</evidence>
<feature type="repeat" description="WD" evidence="8">
    <location>
        <begin position="506"/>
        <end position="547"/>
    </location>
</feature>
<keyword evidence="3" id="KW-0677">Repeat</keyword>
<dbReference type="SUPFAM" id="SSF46785">
    <property type="entry name" value="Winged helix' DNA-binding domain"/>
    <property type="match status" value="1"/>
</dbReference>
<dbReference type="Gene3D" id="1.10.10.10">
    <property type="entry name" value="Winged helix-like DNA-binding domain superfamily/Winged helix DNA-binding domain"/>
    <property type="match status" value="1"/>
</dbReference>
<dbReference type="Pfam" id="PF00557">
    <property type="entry name" value="Peptidase_M24"/>
    <property type="match status" value="1"/>
</dbReference>
<dbReference type="SMART" id="SM00320">
    <property type="entry name" value="WD40"/>
    <property type="match status" value="7"/>
</dbReference>
<sequence>MADDKDVEKTIAEDLVVTKYKMAGEIVNRILKLVIAKCVPGASVKAVCLYGDELLTEETGKVFKKDKDLKKGIAFPTCVSVNNCICHFSPVPSEPDCVLKAGDVAKIDLGAHVDGFIAVVAHTIIVGANPVEKITGRKADVILAAHYASQAALRLLKPGNDTYAITEAVQKAAEAFKCKPVEGMLSHQLKQFKIDCEKTIIQNPNDAQKKEHEKFELDKHEVYAMDVIVSTGEGVGKETETRVSIYKKTDETYQLKLKASRMFYTEVRTKHGNMPFNLRYFEDETKAKMGVNECVKNKLVEPFQVLYEKPSEVVAQFKFTVLLMPNGPHKITGLPVELESYESEHSITDADLKSLLNSSANPKAAKKKKKKSESNSSEPQPMESLKRSHDMFLANQGLLPPVDEKAENVRRTVKARDFYGLVFDDVKKMQAMKNLREAEAGPNPPPPGTDHQENSINENAVVPYMEAPLATRGQQNNQNQLANIIKKSPAMPKPKWHPPWKLYRVIAGHLGWVRCVALEPGNEWFATGAADRIIKIWDLASGQLKVSLTGHVSTVRGLAVSTRHPYLFSCGEDRQVKCWDLEYNKVIRHYHGHLSAVYSLALHPTIDVLLSAGRDSTARVWDMRTKANIHTLTGHSHTVAKVIAQASEPQVITGSHDTTIRLWDLAAGKSICTLTNHKKSVRDLVFHPTLNMFASGSPDNIKQWKCPDGKFIQNLSGHNAIINCLAVNAESVLVSGGDNGTLHFWDWRTGYNFQRLQAPVQPGSMDSEAGIFSMTFDNSGSRLITTEADKTIKIYKEDDTATEETHPINWKPDILKRRKF</sequence>
<dbReference type="InterPro" id="IPR036388">
    <property type="entry name" value="WH-like_DNA-bd_sf"/>
</dbReference>
<dbReference type="InterPro" id="IPR019775">
    <property type="entry name" value="WD40_repeat_CS"/>
</dbReference>
<evidence type="ECO:0000256" key="8">
    <source>
        <dbReference type="PROSITE-ProRule" id="PRU00221"/>
    </source>
</evidence>
<dbReference type="CDD" id="cd00200">
    <property type="entry name" value="WD40"/>
    <property type="match status" value="1"/>
</dbReference>
<dbReference type="Gene3D" id="3.90.230.10">
    <property type="entry name" value="Creatinase/methionine aminopeptidase superfamily"/>
    <property type="match status" value="1"/>
</dbReference>
<comment type="function">
    <text evidence="5">Involved in pre-mRNA splicing as component of the spliceosome. Component of the PRP19-CDC5L complex that forms an integral part of the spliceosome and is required for activating pre-mRNA splicing. As a component of the minor spliceosome, involved in the splicing of U12-type introns in pre-mRNAs.</text>
</comment>
<dbReference type="GO" id="GO:0071011">
    <property type="term" value="C:precatalytic spliceosome"/>
    <property type="evidence" value="ECO:0007669"/>
    <property type="project" value="TreeGrafter"/>
</dbReference>
<dbReference type="InterPro" id="IPR015943">
    <property type="entry name" value="WD40/YVTN_repeat-like_dom_sf"/>
</dbReference>
<dbReference type="InterPro" id="IPR004545">
    <property type="entry name" value="PA2G4"/>
</dbReference>
<dbReference type="PROSITE" id="PS50082">
    <property type="entry name" value="WD_REPEATS_2"/>
    <property type="match status" value="5"/>
</dbReference>
<dbReference type="AlphaFoldDB" id="U4UJ49"/>
<feature type="repeat" description="WD" evidence="8">
    <location>
        <begin position="590"/>
        <end position="631"/>
    </location>
</feature>
<evidence type="ECO:0000256" key="7">
    <source>
        <dbReference type="ARBA" id="ARBA00073631"/>
    </source>
</evidence>
<dbReference type="GO" id="GO:0005829">
    <property type="term" value="C:cytosol"/>
    <property type="evidence" value="ECO:0007669"/>
    <property type="project" value="UniProtKB-ARBA"/>
</dbReference>
<dbReference type="CDD" id="cd01089">
    <property type="entry name" value="PA2G4-like"/>
    <property type="match status" value="1"/>
</dbReference>
<dbReference type="InterPro" id="IPR020472">
    <property type="entry name" value="WD40_PAC1"/>
</dbReference>
<dbReference type="PANTHER" id="PTHR19923">
    <property type="entry name" value="WD40 REPEAT PROTEINPRL1/PRL2-RELATED"/>
    <property type="match status" value="1"/>
</dbReference>
<dbReference type="FunFam" id="3.90.230.10:FF:000013">
    <property type="entry name" value="DNA-binding protein, 42 kDa"/>
    <property type="match status" value="1"/>
</dbReference>
<protein>
    <recommendedName>
        <fullName evidence="7">Pleiotropic regulator 1</fullName>
    </recommendedName>
</protein>
<dbReference type="Pfam" id="PF00400">
    <property type="entry name" value="WD40"/>
    <property type="match status" value="7"/>
</dbReference>
<dbReference type="EMBL" id="KB632379">
    <property type="protein sequence ID" value="ERL94099.1"/>
    <property type="molecule type" value="Genomic_DNA"/>
</dbReference>
<dbReference type="SUPFAM" id="SSF50978">
    <property type="entry name" value="WD40 repeat-like"/>
    <property type="match status" value="1"/>
</dbReference>
<dbReference type="FunFam" id="1.10.10.10:FF:000029">
    <property type="entry name" value="Proliferation-associated 2G4, a"/>
    <property type="match status" value="1"/>
</dbReference>
<dbReference type="SUPFAM" id="SSF55920">
    <property type="entry name" value="Creatinase/aminopeptidase"/>
    <property type="match status" value="1"/>
</dbReference>
<evidence type="ECO:0000256" key="5">
    <source>
        <dbReference type="ARBA" id="ARBA00046238"/>
    </source>
</evidence>
<feature type="repeat" description="WD" evidence="8">
    <location>
        <begin position="632"/>
        <end position="673"/>
    </location>
</feature>
<accession>U4UJ49</accession>
<dbReference type="GO" id="GO:0000398">
    <property type="term" value="P:mRNA splicing, via spliceosome"/>
    <property type="evidence" value="ECO:0007669"/>
    <property type="project" value="InterPro"/>
</dbReference>
<dbReference type="Gene3D" id="2.130.10.10">
    <property type="entry name" value="YVTN repeat-like/Quinoprotein amine dehydrogenase"/>
    <property type="match status" value="1"/>
</dbReference>
<dbReference type="InterPro" id="IPR001680">
    <property type="entry name" value="WD40_rpt"/>
</dbReference>
<evidence type="ECO:0000256" key="2">
    <source>
        <dbReference type="ARBA" id="ARBA00022574"/>
    </source>
</evidence>
<feature type="domain" description="Peptidase M24" evidence="10">
    <location>
        <begin position="19"/>
        <end position="209"/>
    </location>
</feature>
<dbReference type="InterPro" id="IPR036322">
    <property type="entry name" value="WD40_repeat_dom_sf"/>
</dbReference>
<feature type="repeat" description="WD" evidence="8">
    <location>
        <begin position="548"/>
        <end position="589"/>
    </location>
</feature>
<dbReference type="InterPro" id="IPR000994">
    <property type="entry name" value="Pept_M24"/>
</dbReference>
<dbReference type="FunFam" id="2.130.10.10:FF:000012">
    <property type="entry name" value="Putative pleiotropic regulator 1"/>
    <property type="match status" value="1"/>
</dbReference>
<dbReference type="PANTHER" id="PTHR19923:SF0">
    <property type="entry name" value="PLEIOTROPIC REGULATOR 1"/>
    <property type="match status" value="1"/>
</dbReference>